<evidence type="ECO:0000256" key="3">
    <source>
        <dbReference type="ARBA" id="ARBA00022670"/>
    </source>
</evidence>
<dbReference type="PRINTS" id="PR00707">
    <property type="entry name" value="UBCTHYDRLASE"/>
</dbReference>
<sequence length="235" mass="26209">MPDTKRVIPLESNPEIFNALAQQLGLSPVLSFQDVYSITDPDLVAFLPQPVMALIMLFPITESYEAYRKQQDETTSNDSDGAIWFKQTIGNGCGLYALLHILANLPRDFIVTNLMLNKNLLLQLSPDMLVEEVSKLVELLEQNIQLDSNYGSQGQTEAPAAADNTEYHFITYVRGADGHLYELDGRRTGPVDLGPSSDPHILNDSKLVEKIQFYMDNTDESQRNNFALMAVAPSL</sequence>
<dbReference type="CDD" id="cd09616">
    <property type="entry name" value="Peptidase_C12_UCH_L1_L3"/>
    <property type="match status" value="1"/>
</dbReference>
<dbReference type="InterPro" id="IPR036959">
    <property type="entry name" value="Peptidase_C12_UCH_sf"/>
</dbReference>
<keyword evidence="3 7" id="KW-0645">Protease</keyword>
<dbReference type="SUPFAM" id="SSF54001">
    <property type="entry name" value="Cysteine proteinases"/>
    <property type="match status" value="1"/>
</dbReference>
<dbReference type="PROSITE" id="PS52048">
    <property type="entry name" value="UCH_DOMAIN"/>
    <property type="match status" value="1"/>
</dbReference>
<dbReference type="GO" id="GO:0016579">
    <property type="term" value="P:protein deubiquitination"/>
    <property type="evidence" value="ECO:0007669"/>
    <property type="project" value="TreeGrafter"/>
</dbReference>
<feature type="site" description="Important for enzyme activity" evidence="7">
    <location>
        <position position="184"/>
    </location>
</feature>
<name>A0A1L0BGN9_9ASCO</name>
<organism evidence="10 11">
    <name type="scientific">Sungouiella intermedia</name>
    <dbReference type="NCBI Taxonomy" id="45354"/>
    <lineage>
        <taxon>Eukaryota</taxon>
        <taxon>Fungi</taxon>
        <taxon>Dikarya</taxon>
        <taxon>Ascomycota</taxon>
        <taxon>Saccharomycotina</taxon>
        <taxon>Pichiomycetes</taxon>
        <taxon>Metschnikowiaceae</taxon>
        <taxon>Sungouiella</taxon>
    </lineage>
</organism>
<evidence type="ECO:0000256" key="7">
    <source>
        <dbReference type="PROSITE-ProRule" id="PRU01393"/>
    </source>
</evidence>
<dbReference type="EMBL" id="LT635764">
    <property type="protein sequence ID" value="SGZ50585.1"/>
    <property type="molecule type" value="Genomic_DNA"/>
</dbReference>
<comment type="similarity">
    <text evidence="2 7 8">Belongs to the peptidase C12 family.</text>
</comment>
<evidence type="ECO:0000313" key="10">
    <source>
        <dbReference type="EMBL" id="SGZ50585.1"/>
    </source>
</evidence>
<dbReference type="InterPro" id="IPR001578">
    <property type="entry name" value="Peptidase_C12_UCH"/>
</dbReference>
<evidence type="ECO:0000256" key="1">
    <source>
        <dbReference type="ARBA" id="ARBA00000707"/>
    </source>
</evidence>
<evidence type="ECO:0000256" key="6">
    <source>
        <dbReference type="ARBA" id="ARBA00022807"/>
    </source>
</evidence>
<keyword evidence="4 7" id="KW-0833">Ubl conjugation pathway</keyword>
<protein>
    <recommendedName>
        <fullName evidence="8">Ubiquitin carboxyl-terminal hydrolase</fullName>
        <ecNumber evidence="8">3.4.19.12</ecNumber>
    </recommendedName>
</protein>
<feature type="domain" description="UCH catalytic" evidence="9">
    <location>
        <begin position="6"/>
        <end position="233"/>
    </location>
</feature>
<evidence type="ECO:0000256" key="4">
    <source>
        <dbReference type="ARBA" id="ARBA00022786"/>
    </source>
</evidence>
<evidence type="ECO:0000256" key="5">
    <source>
        <dbReference type="ARBA" id="ARBA00022801"/>
    </source>
</evidence>
<evidence type="ECO:0000256" key="2">
    <source>
        <dbReference type="ARBA" id="ARBA00009326"/>
    </source>
</evidence>
<keyword evidence="5 7" id="KW-0378">Hydrolase</keyword>
<dbReference type="GO" id="GO:0006511">
    <property type="term" value="P:ubiquitin-dependent protein catabolic process"/>
    <property type="evidence" value="ECO:0007669"/>
    <property type="project" value="UniProtKB-UniRule"/>
</dbReference>
<comment type="catalytic activity">
    <reaction evidence="1 7 8">
        <text>Thiol-dependent hydrolysis of ester, thioester, amide, peptide and isopeptide bonds formed by the C-terminal Gly of ubiquitin (a 76-residue protein attached to proteins as an intracellular targeting signal).</text>
        <dbReference type="EC" id="3.4.19.12"/>
    </reaction>
</comment>
<accession>A0A1L0BGN9</accession>
<feature type="active site" description="Nucleophile" evidence="7">
    <location>
        <position position="93"/>
    </location>
</feature>
<dbReference type="EC" id="3.4.19.12" evidence="8"/>
<dbReference type="FunFam" id="3.40.532.10:FF:000006">
    <property type="entry name" value="Ubiquitin carboxyl-terminal hydrolase"/>
    <property type="match status" value="1"/>
</dbReference>
<feature type="site" description="Transition state stabilizer" evidence="7">
    <location>
        <position position="87"/>
    </location>
</feature>
<dbReference type="GO" id="GO:0005737">
    <property type="term" value="C:cytoplasm"/>
    <property type="evidence" value="ECO:0007669"/>
    <property type="project" value="TreeGrafter"/>
</dbReference>
<proteinExistence type="inferred from homology"/>
<dbReference type="PANTHER" id="PTHR10589:SF17">
    <property type="entry name" value="UBIQUITIN CARBOXYL-TERMINAL HYDROLASE"/>
    <property type="match status" value="1"/>
</dbReference>
<feature type="active site" description="Proton donor" evidence="7">
    <location>
        <position position="168"/>
    </location>
</feature>
<dbReference type="PANTHER" id="PTHR10589">
    <property type="entry name" value="UBIQUITIN CARBOXYL-TERMINAL HYDROLASE"/>
    <property type="match status" value="1"/>
</dbReference>
<dbReference type="InterPro" id="IPR038765">
    <property type="entry name" value="Papain-like_cys_pep_sf"/>
</dbReference>
<evidence type="ECO:0000256" key="8">
    <source>
        <dbReference type="RuleBase" id="RU361215"/>
    </source>
</evidence>
<dbReference type="Proteomes" id="UP000182259">
    <property type="component" value="Chromosome I"/>
</dbReference>
<reference evidence="10 11" key="1">
    <citation type="submission" date="2016-10" db="EMBL/GenBank/DDBJ databases">
        <authorList>
            <person name="de Groot N.N."/>
        </authorList>
    </citation>
    <scope>NUCLEOTIDE SEQUENCE [LARGE SCALE GENOMIC DNA]</scope>
    <source>
        <strain evidence="10 11">PYCC 4715</strain>
    </source>
</reference>
<evidence type="ECO:0000313" key="11">
    <source>
        <dbReference type="Proteomes" id="UP000182259"/>
    </source>
</evidence>
<dbReference type="Gene3D" id="3.40.532.10">
    <property type="entry name" value="Peptidase C12, ubiquitin carboxyl-terminal hydrolase"/>
    <property type="match status" value="1"/>
</dbReference>
<dbReference type="GO" id="GO:0004843">
    <property type="term" value="F:cysteine-type deubiquitinase activity"/>
    <property type="evidence" value="ECO:0007669"/>
    <property type="project" value="UniProtKB-UniRule"/>
</dbReference>
<keyword evidence="6 7" id="KW-0788">Thiol protease</keyword>
<gene>
    <name evidence="10" type="ORF">SAMEA4029009_CIC11G00000002839</name>
</gene>
<dbReference type="Pfam" id="PF01088">
    <property type="entry name" value="Peptidase_C12"/>
    <property type="match status" value="1"/>
</dbReference>
<evidence type="ECO:0000259" key="9">
    <source>
        <dbReference type="PROSITE" id="PS52048"/>
    </source>
</evidence>
<dbReference type="AlphaFoldDB" id="A0A1L0BGN9"/>